<name>A0A2P5G0L9_TREOI</name>
<dbReference type="AlphaFoldDB" id="A0A2P5G0L9"/>
<dbReference type="Proteomes" id="UP000237000">
    <property type="component" value="Unassembled WGS sequence"/>
</dbReference>
<comment type="caution">
    <text evidence="1">The sequence shown here is derived from an EMBL/GenBank/DDBJ whole genome shotgun (WGS) entry which is preliminary data.</text>
</comment>
<sequence>KSTNPLSPFRKNYCQHILRHMIGHQSYLDHVFKKYYSNIYSVNLYVAFDQGVIRKQIGQNTLRHHFFKDILCPVHFTLQTVPLYQCTVINLIRLSTKFNYSIK</sequence>
<dbReference type="InParanoid" id="A0A2P5G0L9"/>
<reference evidence="2" key="1">
    <citation type="submission" date="2016-06" db="EMBL/GenBank/DDBJ databases">
        <title>Parallel loss of symbiosis genes in relatives of nitrogen-fixing non-legume Parasponia.</title>
        <authorList>
            <person name="Van Velzen R."/>
            <person name="Holmer R."/>
            <person name="Bu F."/>
            <person name="Rutten L."/>
            <person name="Van Zeijl A."/>
            <person name="Liu W."/>
            <person name="Santuari L."/>
            <person name="Cao Q."/>
            <person name="Sharma T."/>
            <person name="Shen D."/>
            <person name="Roswanjaya Y."/>
            <person name="Wardhani T."/>
            <person name="Kalhor M.S."/>
            <person name="Jansen J."/>
            <person name="Van den Hoogen J."/>
            <person name="Gungor B."/>
            <person name="Hartog M."/>
            <person name="Hontelez J."/>
            <person name="Verver J."/>
            <person name="Yang W.-C."/>
            <person name="Schijlen E."/>
            <person name="Repin R."/>
            <person name="Schilthuizen M."/>
            <person name="Schranz E."/>
            <person name="Heidstra R."/>
            <person name="Miyata K."/>
            <person name="Fedorova E."/>
            <person name="Kohlen W."/>
            <person name="Bisseling T."/>
            <person name="Smit S."/>
            <person name="Geurts R."/>
        </authorList>
    </citation>
    <scope>NUCLEOTIDE SEQUENCE [LARGE SCALE GENOMIC DNA]</scope>
    <source>
        <strain evidence="2">cv. RG33-2</strain>
    </source>
</reference>
<dbReference type="EMBL" id="JXTC01000002">
    <property type="protein sequence ID" value="POO03594.1"/>
    <property type="molecule type" value="Genomic_DNA"/>
</dbReference>
<evidence type="ECO:0000313" key="2">
    <source>
        <dbReference type="Proteomes" id="UP000237000"/>
    </source>
</evidence>
<accession>A0A2P5G0L9</accession>
<organism evidence="1 2">
    <name type="scientific">Trema orientale</name>
    <name type="common">Charcoal tree</name>
    <name type="synonym">Celtis orientalis</name>
    <dbReference type="NCBI Taxonomy" id="63057"/>
    <lineage>
        <taxon>Eukaryota</taxon>
        <taxon>Viridiplantae</taxon>
        <taxon>Streptophyta</taxon>
        <taxon>Embryophyta</taxon>
        <taxon>Tracheophyta</taxon>
        <taxon>Spermatophyta</taxon>
        <taxon>Magnoliopsida</taxon>
        <taxon>eudicotyledons</taxon>
        <taxon>Gunneridae</taxon>
        <taxon>Pentapetalae</taxon>
        <taxon>rosids</taxon>
        <taxon>fabids</taxon>
        <taxon>Rosales</taxon>
        <taxon>Cannabaceae</taxon>
        <taxon>Trema</taxon>
    </lineage>
</organism>
<keyword evidence="2" id="KW-1185">Reference proteome</keyword>
<evidence type="ECO:0000313" key="1">
    <source>
        <dbReference type="EMBL" id="POO03594.1"/>
    </source>
</evidence>
<proteinExistence type="predicted"/>
<protein>
    <submittedName>
        <fullName evidence="1">Uncharacterized protein</fullName>
    </submittedName>
</protein>
<feature type="non-terminal residue" evidence="1">
    <location>
        <position position="1"/>
    </location>
</feature>
<gene>
    <name evidence="1" type="ORF">TorRG33x02_007990</name>
</gene>